<evidence type="ECO:0008006" key="11">
    <source>
        <dbReference type="Google" id="ProtNLM"/>
    </source>
</evidence>
<sequence length="355" mass="38175">MDAFTPQQTVELVSRIGTKKAHMRLDKLFFNSVMAGPLLGFGCAVMLSTETAPWYQEYAPGLIRSVGALLFPIGLVMIVLTGADLFTSNIMFMTTAFLHRRVSIKDVLISWVVSYFGNLAGMLFFMAIIIGYGGVLTDIPAYKTETINFSVMKAVTPGWHQIFLRAIGANWLVCMAVFLSISARDIGGKIAAIWFPTATFVALALDHVIANMFFIPIGIWNGAPFGVGYYIWKSLIPTTIGNMLGGGVFVGGIYWYLYLTGEDVEVSFDLGGLGSAMEAGGPMGRTTRSDVINGVPSRGEEGDEVKIAAPGMGGHMVGDHLPHSGGPLQSSVGKELSAEKYGKRKGSDESEKTAV</sequence>
<dbReference type="PANTHER" id="PTHR30520:SF6">
    <property type="entry name" value="FORMATE_NITRATE FAMILY TRANSPORTER (EUROFUNG)"/>
    <property type="match status" value="1"/>
</dbReference>
<keyword evidence="10" id="KW-1185">Reference proteome</keyword>
<dbReference type="Gene3D" id="1.20.1080.10">
    <property type="entry name" value="Glycerol uptake facilitator protein"/>
    <property type="match status" value="1"/>
</dbReference>
<dbReference type="InParanoid" id="A0A194XFQ0"/>
<dbReference type="KEGG" id="psco:LY89DRAFT_780937"/>
<evidence type="ECO:0000256" key="8">
    <source>
        <dbReference type="SAM" id="Phobius"/>
    </source>
</evidence>
<evidence type="ECO:0000313" key="9">
    <source>
        <dbReference type="EMBL" id="KUJ18971.1"/>
    </source>
</evidence>
<feature type="region of interest" description="Disordered" evidence="7">
    <location>
        <begin position="279"/>
        <end position="301"/>
    </location>
</feature>
<keyword evidence="3 8" id="KW-0812">Transmembrane</keyword>
<feature type="region of interest" description="Disordered" evidence="7">
    <location>
        <begin position="316"/>
        <end position="355"/>
    </location>
</feature>
<proteinExistence type="inferred from homology"/>
<dbReference type="GO" id="GO:0015707">
    <property type="term" value="P:nitrite transport"/>
    <property type="evidence" value="ECO:0007669"/>
    <property type="project" value="TreeGrafter"/>
</dbReference>
<dbReference type="GO" id="GO:0005886">
    <property type="term" value="C:plasma membrane"/>
    <property type="evidence" value="ECO:0007669"/>
    <property type="project" value="TreeGrafter"/>
</dbReference>
<evidence type="ECO:0000256" key="4">
    <source>
        <dbReference type="ARBA" id="ARBA00022989"/>
    </source>
</evidence>
<dbReference type="EMBL" id="KQ947412">
    <property type="protein sequence ID" value="KUJ18971.1"/>
    <property type="molecule type" value="Genomic_DNA"/>
</dbReference>
<dbReference type="InterPro" id="IPR024002">
    <property type="entry name" value="For/NO2_transpt_CS"/>
</dbReference>
<dbReference type="PANTHER" id="PTHR30520">
    <property type="entry name" value="FORMATE TRANSPORTER-RELATED"/>
    <property type="match status" value="1"/>
</dbReference>
<feature type="transmembrane region" description="Helical" evidence="8">
    <location>
        <begin position="240"/>
        <end position="259"/>
    </location>
</feature>
<dbReference type="Pfam" id="PF01226">
    <property type="entry name" value="Form_Nir_trans"/>
    <property type="match status" value="1"/>
</dbReference>
<feature type="transmembrane region" description="Helical" evidence="8">
    <location>
        <begin position="162"/>
        <end position="181"/>
    </location>
</feature>
<evidence type="ECO:0000256" key="2">
    <source>
        <dbReference type="ARBA" id="ARBA00022448"/>
    </source>
</evidence>
<keyword evidence="4 8" id="KW-1133">Transmembrane helix</keyword>
<evidence type="ECO:0000256" key="3">
    <source>
        <dbReference type="ARBA" id="ARBA00022692"/>
    </source>
</evidence>
<gene>
    <name evidence="9" type="ORF">LY89DRAFT_780937</name>
</gene>
<feature type="transmembrane region" description="Helical" evidence="8">
    <location>
        <begin position="28"/>
        <end position="47"/>
    </location>
</feature>
<comment type="similarity">
    <text evidence="6">Belongs to the FNT transporter (TC 1.A.16) family.</text>
</comment>
<dbReference type="OrthoDB" id="4829at2759"/>
<evidence type="ECO:0000256" key="5">
    <source>
        <dbReference type="ARBA" id="ARBA00023136"/>
    </source>
</evidence>
<evidence type="ECO:0000256" key="7">
    <source>
        <dbReference type="SAM" id="MobiDB-lite"/>
    </source>
</evidence>
<keyword evidence="2" id="KW-0813">Transport</keyword>
<dbReference type="PROSITE" id="PS01005">
    <property type="entry name" value="FORMATE_NITRITE_TP_1"/>
    <property type="match status" value="1"/>
</dbReference>
<feature type="transmembrane region" description="Helical" evidence="8">
    <location>
        <begin position="67"/>
        <end position="86"/>
    </location>
</feature>
<name>A0A194XFQ0_MOLSC</name>
<keyword evidence="5 8" id="KW-0472">Membrane</keyword>
<dbReference type="Proteomes" id="UP000070700">
    <property type="component" value="Unassembled WGS sequence"/>
</dbReference>
<protein>
    <recommendedName>
        <fullName evidence="11">Formate/nitrite transporter</fullName>
    </recommendedName>
</protein>
<evidence type="ECO:0000256" key="6">
    <source>
        <dbReference type="ARBA" id="ARBA00049660"/>
    </source>
</evidence>
<dbReference type="RefSeq" id="XP_018073326.1">
    <property type="nucleotide sequence ID" value="XM_018222436.1"/>
</dbReference>
<dbReference type="GeneID" id="28832162"/>
<comment type="subcellular location">
    <subcellularLocation>
        <location evidence="1">Membrane</location>
        <topology evidence="1">Multi-pass membrane protein</topology>
    </subcellularLocation>
</comment>
<dbReference type="InterPro" id="IPR023271">
    <property type="entry name" value="Aquaporin-like"/>
</dbReference>
<evidence type="ECO:0000313" key="10">
    <source>
        <dbReference type="Proteomes" id="UP000070700"/>
    </source>
</evidence>
<dbReference type="AlphaFoldDB" id="A0A194XFQ0"/>
<feature type="transmembrane region" description="Helical" evidence="8">
    <location>
        <begin position="107"/>
        <end position="132"/>
    </location>
</feature>
<dbReference type="FunFam" id="1.20.1080.10:FF:000011">
    <property type="entry name" value="Formate family transporter"/>
    <property type="match status" value="1"/>
</dbReference>
<dbReference type="GO" id="GO:0015513">
    <property type="term" value="F:high-affinity secondary active nitrite transmembrane transporter activity"/>
    <property type="evidence" value="ECO:0007669"/>
    <property type="project" value="TreeGrafter"/>
</dbReference>
<dbReference type="InterPro" id="IPR000292">
    <property type="entry name" value="For/NO2_transpt"/>
</dbReference>
<reference evidence="9 10" key="1">
    <citation type="submission" date="2015-10" db="EMBL/GenBank/DDBJ databases">
        <title>Full genome of DAOMC 229536 Phialocephala scopiformis, a fungal endophyte of spruce producing the potent anti-insectan compound rugulosin.</title>
        <authorList>
            <consortium name="DOE Joint Genome Institute"/>
            <person name="Walker A.K."/>
            <person name="Frasz S.L."/>
            <person name="Seifert K.A."/>
            <person name="Miller J.D."/>
            <person name="Mondo S.J."/>
            <person name="Labutti K."/>
            <person name="Lipzen A."/>
            <person name="Dockter R."/>
            <person name="Kennedy M."/>
            <person name="Grigoriev I.V."/>
            <person name="Spatafora J.W."/>
        </authorList>
    </citation>
    <scope>NUCLEOTIDE SEQUENCE [LARGE SCALE GENOMIC DNA]</scope>
    <source>
        <strain evidence="9 10">CBS 120377</strain>
    </source>
</reference>
<accession>A0A194XFQ0</accession>
<evidence type="ECO:0000256" key="1">
    <source>
        <dbReference type="ARBA" id="ARBA00004141"/>
    </source>
</evidence>
<organism evidence="9 10">
    <name type="scientific">Mollisia scopiformis</name>
    <name type="common">Conifer needle endophyte fungus</name>
    <name type="synonym">Phialocephala scopiformis</name>
    <dbReference type="NCBI Taxonomy" id="149040"/>
    <lineage>
        <taxon>Eukaryota</taxon>
        <taxon>Fungi</taxon>
        <taxon>Dikarya</taxon>
        <taxon>Ascomycota</taxon>
        <taxon>Pezizomycotina</taxon>
        <taxon>Leotiomycetes</taxon>
        <taxon>Helotiales</taxon>
        <taxon>Mollisiaceae</taxon>
        <taxon>Mollisia</taxon>
    </lineage>
</organism>
<feature type="compositionally biased region" description="Basic and acidic residues" evidence="7">
    <location>
        <begin position="336"/>
        <end position="355"/>
    </location>
</feature>
<feature type="transmembrane region" description="Helical" evidence="8">
    <location>
        <begin position="193"/>
        <end position="220"/>
    </location>
</feature>